<keyword evidence="1" id="KW-1133">Transmembrane helix</keyword>
<feature type="transmembrane region" description="Helical" evidence="1">
    <location>
        <begin position="115"/>
        <end position="138"/>
    </location>
</feature>
<keyword evidence="1" id="KW-0472">Membrane</keyword>
<dbReference type="Proteomes" id="UP001239397">
    <property type="component" value="Chromosome"/>
</dbReference>
<organism evidence="2 3">
    <name type="scientific">Amycolatopsis mongoliensis</name>
    <dbReference type="NCBI Taxonomy" id="715475"/>
    <lineage>
        <taxon>Bacteria</taxon>
        <taxon>Bacillati</taxon>
        <taxon>Actinomycetota</taxon>
        <taxon>Actinomycetes</taxon>
        <taxon>Pseudonocardiales</taxon>
        <taxon>Pseudonocardiaceae</taxon>
        <taxon>Amycolatopsis</taxon>
    </lineage>
</organism>
<evidence type="ECO:0000313" key="2">
    <source>
        <dbReference type="EMBL" id="WIY00927.1"/>
    </source>
</evidence>
<dbReference type="AlphaFoldDB" id="A0A9Y2JPB2"/>
<sequence>MAGPAIRTPVADGTILIRASGTIGAAGLTFLRDELAMACEVGRGLVLLDLSECIVTGDDAVRVVRAVALSARRTRCRVRVVTDDGAVVAALDVLVALVVGVPALVRTVVPRDFPAFSVVTDLVVGVLPLGLSGLSAVLTSRQ</sequence>
<protein>
    <recommendedName>
        <fullName evidence="4">STAS domain-containing protein</fullName>
    </recommendedName>
</protein>
<dbReference type="EMBL" id="CP127295">
    <property type="protein sequence ID" value="WIY00927.1"/>
    <property type="molecule type" value="Genomic_DNA"/>
</dbReference>
<dbReference type="RefSeq" id="WP_285997388.1">
    <property type="nucleotide sequence ID" value="NZ_CP127295.1"/>
</dbReference>
<proteinExistence type="predicted"/>
<dbReference type="KEGG" id="amog:QRX60_43920"/>
<keyword evidence="3" id="KW-1185">Reference proteome</keyword>
<keyword evidence="1" id="KW-0812">Transmembrane</keyword>
<gene>
    <name evidence="2" type="ORF">QRX60_43920</name>
</gene>
<evidence type="ECO:0000313" key="3">
    <source>
        <dbReference type="Proteomes" id="UP001239397"/>
    </source>
</evidence>
<name>A0A9Y2JPB2_9PSEU</name>
<accession>A0A9Y2JPB2</accession>
<feature type="transmembrane region" description="Helical" evidence="1">
    <location>
        <begin position="85"/>
        <end position="109"/>
    </location>
</feature>
<reference evidence="2 3" key="1">
    <citation type="submission" date="2023-06" db="EMBL/GenBank/DDBJ databases">
        <authorList>
            <person name="Oyuntsetseg B."/>
            <person name="Kim S.B."/>
        </authorList>
    </citation>
    <scope>NUCLEOTIDE SEQUENCE [LARGE SCALE GENOMIC DNA]</scope>
    <source>
        <strain evidence="2 3">4-36</strain>
    </source>
</reference>
<evidence type="ECO:0000256" key="1">
    <source>
        <dbReference type="SAM" id="Phobius"/>
    </source>
</evidence>
<evidence type="ECO:0008006" key="4">
    <source>
        <dbReference type="Google" id="ProtNLM"/>
    </source>
</evidence>